<feature type="chain" id="PRO_5031424410" evidence="2">
    <location>
        <begin position="25"/>
        <end position="215"/>
    </location>
</feature>
<name>A0A7Y2NZL3_9BURK</name>
<dbReference type="Proteomes" id="UP000533905">
    <property type="component" value="Unassembled WGS sequence"/>
</dbReference>
<feature type="region of interest" description="Disordered" evidence="1">
    <location>
        <begin position="98"/>
        <end position="215"/>
    </location>
</feature>
<comment type="caution">
    <text evidence="3">The sequence shown here is derived from an EMBL/GenBank/DDBJ whole genome shotgun (WGS) entry which is preliminary data.</text>
</comment>
<evidence type="ECO:0000256" key="2">
    <source>
        <dbReference type="SAM" id="SignalP"/>
    </source>
</evidence>
<reference evidence="3 4" key="1">
    <citation type="submission" date="2020-04" db="EMBL/GenBank/DDBJ databases">
        <title>Massilia sp. nov., a cold adapted bacteria isolated from Arctic soil.</title>
        <authorList>
            <person name="Son J."/>
            <person name="Ka J.-O."/>
        </authorList>
    </citation>
    <scope>NUCLEOTIDE SEQUENCE [LARGE SCALE GENOMIC DNA]</scope>
    <source>
        <strain evidence="3 4">ML15P13</strain>
    </source>
</reference>
<dbReference type="Pfam" id="PF12779">
    <property type="entry name" value="WXXGXW"/>
    <property type="match status" value="1"/>
</dbReference>
<dbReference type="InterPro" id="IPR028974">
    <property type="entry name" value="TSP_type-3_rpt"/>
</dbReference>
<dbReference type="EMBL" id="JABAIV010000003">
    <property type="protein sequence ID" value="NNG23248.1"/>
    <property type="molecule type" value="Genomic_DNA"/>
</dbReference>
<feature type="signal peptide" evidence="2">
    <location>
        <begin position="1"/>
        <end position="24"/>
    </location>
</feature>
<feature type="compositionally biased region" description="Basic and acidic residues" evidence="1">
    <location>
        <begin position="131"/>
        <end position="160"/>
    </location>
</feature>
<dbReference type="SUPFAM" id="SSF103647">
    <property type="entry name" value="TSP type-3 repeat"/>
    <property type="match status" value="1"/>
</dbReference>
<dbReference type="InterPro" id="IPR024447">
    <property type="entry name" value="YXWGXW_rpt"/>
</dbReference>
<keyword evidence="4" id="KW-1185">Reference proteome</keyword>
<accession>A0A7Y2NZL3</accession>
<dbReference type="AlphaFoldDB" id="A0A7Y2NZL3"/>
<feature type="compositionally biased region" description="Basic and acidic residues" evidence="1">
    <location>
        <begin position="104"/>
        <end position="122"/>
    </location>
</feature>
<evidence type="ECO:0000256" key="1">
    <source>
        <dbReference type="SAM" id="MobiDB-lite"/>
    </source>
</evidence>
<sequence>MKRTLTLAALIAIGAAFAPLPALAQTDFQLYIGSAPPAPMYERIPVARHGHVWAPGYWEWRRHRHHWVPGHYIVARPGYVYAPPSWHQRQGRWYMEPSRWSQHGGRDRDRDGVPDRFERRGYEPVYAGGYRDGRDGYRDGRDGYRDGRDGYRDGRDGYRDGHRHHGRRDTDRDGIPNRYDRDLDNDGIRNEHDRDRDGDGVRNRRDDSPNNPYRR</sequence>
<dbReference type="RefSeq" id="WP_171083653.1">
    <property type="nucleotide sequence ID" value="NZ_JABAIV010000003.1"/>
</dbReference>
<protein>
    <submittedName>
        <fullName evidence="3">BcpO-related WXXGXW repeat protein</fullName>
    </submittedName>
</protein>
<gene>
    <name evidence="3" type="ORF">HGB41_09575</name>
</gene>
<organism evidence="3 4">
    <name type="scientific">Telluria aromaticivorans</name>
    <dbReference type="NCBI Taxonomy" id="2725995"/>
    <lineage>
        <taxon>Bacteria</taxon>
        <taxon>Pseudomonadati</taxon>
        <taxon>Pseudomonadota</taxon>
        <taxon>Betaproteobacteria</taxon>
        <taxon>Burkholderiales</taxon>
        <taxon>Oxalobacteraceae</taxon>
        <taxon>Telluria group</taxon>
        <taxon>Telluria</taxon>
    </lineage>
</organism>
<feature type="compositionally biased region" description="Basic and acidic residues" evidence="1">
    <location>
        <begin position="168"/>
        <end position="208"/>
    </location>
</feature>
<keyword evidence="2" id="KW-0732">Signal</keyword>
<proteinExistence type="predicted"/>
<evidence type="ECO:0000313" key="4">
    <source>
        <dbReference type="Proteomes" id="UP000533905"/>
    </source>
</evidence>
<evidence type="ECO:0000313" key="3">
    <source>
        <dbReference type="EMBL" id="NNG23248.1"/>
    </source>
</evidence>
<dbReference type="GO" id="GO:0005509">
    <property type="term" value="F:calcium ion binding"/>
    <property type="evidence" value="ECO:0007669"/>
    <property type="project" value="InterPro"/>
</dbReference>